<proteinExistence type="predicted"/>
<accession>A0ABZ1Z0L2</accession>
<dbReference type="RefSeq" id="WP_327093779.1">
    <property type="nucleotide sequence ID" value="NZ_CP109149.1"/>
</dbReference>
<organism evidence="2 3">
    <name type="scientific">Nocardia vinacea</name>
    <dbReference type="NCBI Taxonomy" id="96468"/>
    <lineage>
        <taxon>Bacteria</taxon>
        <taxon>Bacillati</taxon>
        <taxon>Actinomycetota</taxon>
        <taxon>Actinomycetes</taxon>
        <taxon>Mycobacteriales</taxon>
        <taxon>Nocardiaceae</taxon>
        <taxon>Nocardia</taxon>
    </lineage>
</organism>
<keyword evidence="3" id="KW-1185">Reference proteome</keyword>
<dbReference type="Pfam" id="PF14337">
    <property type="entry name" value="Abi_alpha"/>
    <property type="match status" value="1"/>
</dbReference>
<dbReference type="EMBL" id="CP109441">
    <property type="protein sequence ID" value="WUV48988.1"/>
    <property type="molecule type" value="Genomic_DNA"/>
</dbReference>
<gene>
    <name evidence="2" type="ORF">OG563_12790</name>
</gene>
<feature type="region of interest" description="Disordered" evidence="1">
    <location>
        <begin position="1"/>
        <end position="46"/>
    </location>
</feature>
<feature type="compositionally biased region" description="Low complexity" evidence="1">
    <location>
        <begin position="22"/>
        <end position="41"/>
    </location>
</feature>
<dbReference type="Proteomes" id="UP001432062">
    <property type="component" value="Chromosome"/>
</dbReference>
<evidence type="ECO:0000313" key="2">
    <source>
        <dbReference type="EMBL" id="WUV48988.1"/>
    </source>
</evidence>
<evidence type="ECO:0000313" key="3">
    <source>
        <dbReference type="Proteomes" id="UP001432062"/>
    </source>
</evidence>
<dbReference type="InterPro" id="IPR025506">
    <property type="entry name" value="Abi_alpha"/>
</dbReference>
<reference evidence="2" key="1">
    <citation type="submission" date="2022-10" db="EMBL/GenBank/DDBJ databases">
        <title>The complete genomes of actinobacterial strains from the NBC collection.</title>
        <authorList>
            <person name="Joergensen T.S."/>
            <person name="Alvarez Arevalo M."/>
            <person name="Sterndorff E.B."/>
            <person name="Faurdal D."/>
            <person name="Vuksanovic O."/>
            <person name="Mourched A.-S."/>
            <person name="Charusanti P."/>
            <person name="Shaw S."/>
            <person name="Blin K."/>
            <person name="Weber T."/>
        </authorList>
    </citation>
    <scope>NUCLEOTIDE SEQUENCE</scope>
    <source>
        <strain evidence="2">NBC_01482</strain>
    </source>
</reference>
<dbReference type="Gene3D" id="3.30.110.190">
    <property type="match status" value="1"/>
</dbReference>
<sequence>MTEAGGDDLRATGQGSERTEQSEVAETARTSESSTSGQSTEIARLPVGAVEPKQQVSSVRKTVRATTGVARVAVSAAAEVTAWGIDTALGVGATVVRGSIAGTPPREVLAEAEAEVRDAVRRALRLPATPEQPTSDAVPTLREQGAALLRLSASTQGEHHETHPAFARMLEELTPDEARILRFLHLDGPQPSIDIRAGRPRGIGVERIISGLNLIGEHAGLRFPNRIQQYLPNLRRLGLIEFVKEPVGNPNRYQLLEAQSPVREVLKRSGFGTKVYYRSIALTGFGADFVQTCLPVVVQDGRVSGTS</sequence>
<name>A0ABZ1Z0L2_9NOCA</name>
<protein>
    <submittedName>
        <fullName evidence="2">DUF4393 domain-containing protein</fullName>
    </submittedName>
</protein>
<evidence type="ECO:0000256" key="1">
    <source>
        <dbReference type="SAM" id="MobiDB-lite"/>
    </source>
</evidence>